<keyword evidence="1" id="KW-0175">Coiled coil</keyword>
<feature type="region of interest" description="Disordered" evidence="2">
    <location>
        <begin position="331"/>
        <end position="427"/>
    </location>
</feature>
<dbReference type="PANTHER" id="PTHR47219:SF9">
    <property type="entry name" value="GTPASE ACTIVATING PROTEIN AND CENTROSOME-ASSOCIATED, ISOFORM B"/>
    <property type="match status" value="1"/>
</dbReference>
<dbReference type="GO" id="GO:0031267">
    <property type="term" value="F:small GTPase binding"/>
    <property type="evidence" value="ECO:0007669"/>
    <property type="project" value="TreeGrafter"/>
</dbReference>
<evidence type="ECO:0000313" key="5">
    <source>
        <dbReference type="Proteomes" id="UP000799767"/>
    </source>
</evidence>
<dbReference type="Gene3D" id="1.10.8.270">
    <property type="entry name" value="putative rabgap domain of human tbc1 domain family member 14 like domains"/>
    <property type="match status" value="1"/>
</dbReference>
<dbReference type="InterPro" id="IPR050302">
    <property type="entry name" value="Rab_GAP_TBC_domain"/>
</dbReference>
<accession>A0A6A6PNE3</accession>
<sequence length="859" mass="95850">MARLPLCIVEEEGLAWDDISAASPYRHPSFTLRHGYPQSLATHPDHSWLGSGDGKLQYADIGLRLPHHIATKPSRAHRRYRRSPSDPCALRSTIIMSAEATVLGSPTEDADTAPNTPPDLSSSKSSKSSNSSVRSDSSDDEDAVSPSHKLSHFEDSSIEDVSRFSPDDSNLRPESRPTLKRPPPRSMTAMDLSRTVSTSSMGMPSNRYPPPLHGAERPLNPLPNGLGLRRGFSSPSAPSLFTLGSPRMHSSRSPSPTKPFMYNGVSVSPQALAGAIPKLPHELRSPNGHYSGVHARRKSWQTGQRKTAKEIEADFNDDDGEVPIDAILENVPITPMPGQPRLSQSSRPQSRSTTPSPQRRPSYTNLHSANVPKGARRPSAPSNGQYGSARSPRNNRPYPLQHTPTMPVFQHGFHPKQRSKSWTEDLSEEARELSRALEAHAELSMHEKHGSGANSMSNSVSSSPPEPSFLKQRAQSATFELPMAQKGNVMIDPLPISKEKEAVLTRTRPSWLPPKSQKEEKKHMKEWEQMMARAAENEKRRAIKQKEQEESQIEVKDSIARLWEQHVLPHWELVVLEPRTRELWWRGVAPKNRGTVWQRAIGNELELSEASFNAALLRANELEEKVAEMAPEERDKSKEAAWLDAIYRDAVHACPHISSTSDERIPFEQDLANVLKAYAMYRSDVGYVYGSHLVAGMLCYHLRPADAFVTLANMLNRAVPLAFHVHDVAVMARTYELVLSTLKYKFPKLHGHLTSSAIGLRPEDFLDPIFRCLFAYHLPLEHASRLWDIFVFEGDKALVRAAVAVLGRLEGKLYGTSEEVLDLLGWRNEKRWDLGNEEEFIAAVREAGKVDSKGEAKDS</sequence>
<feature type="coiled-coil region" evidence="1">
    <location>
        <begin position="517"/>
        <end position="552"/>
    </location>
</feature>
<feature type="compositionally biased region" description="Low complexity" evidence="2">
    <location>
        <begin position="339"/>
        <end position="362"/>
    </location>
</feature>
<feature type="compositionally biased region" description="Low complexity" evidence="2">
    <location>
        <begin position="217"/>
        <end position="231"/>
    </location>
</feature>
<dbReference type="Proteomes" id="UP000799767">
    <property type="component" value="Unassembled WGS sequence"/>
</dbReference>
<feature type="compositionally biased region" description="Polar residues" evidence="2">
    <location>
        <begin position="194"/>
        <end position="203"/>
    </location>
</feature>
<dbReference type="Pfam" id="PF00566">
    <property type="entry name" value="RabGAP-TBC"/>
    <property type="match status" value="1"/>
</dbReference>
<dbReference type="AlphaFoldDB" id="A0A6A6PNE3"/>
<reference evidence="4" key="1">
    <citation type="journal article" date="2020" name="Stud. Mycol.">
        <title>101 Dothideomycetes genomes: a test case for predicting lifestyles and emergence of pathogens.</title>
        <authorList>
            <person name="Haridas S."/>
            <person name="Albert R."/>
            <person name="Binder M."/>
            <person name="Bloem J."/>
            <person name="Labutti K."/>
            <person name="Salamov A."/>
            <person name="Andreopoulos B."/>
            <person name="Baker S."/>
            <person name="Barry K."/>
            <person name="Bills G."/>
            <person name="Bluhm B."/>
            <person name="Cannon C."/>
            <person name="Castanera R."/>
            <person name="Culley D."/>
            <person name="Daum C."/>
            <person name="Ezra D."/>
            <person name="Gonzalez J."/>
            <person name="Henrissat B."/>
            <person name="Kuo A."/>
            <person name="Liang C."/>
            <person name="Lipzen A."/>
            <person name="Lutzoni F."/>
            <person name="Magnuson J."/>
            <person name="Mondo S."/>
            <person name="Nolan M."/>
            <person name="Ohm R."/>
            <person name="Pangilinan J."/>
            <person name="Park H.-J."/>
            <person name="Ramirez L."/>
            <person name="Alfaro M."/>
            <person name="Sun H."/>
            <person name="Tritt A."/>
            <person name="Yoshinaga Y."/>
            <person name="Zwiers L.-H."/>
            <person name="Turgeon B."/>
            <person name="Goodwin S."/>
            <person name="Spatafora J."/>
            <person name="Crous P."/>
            <person name="Grigoriev I."/>
        </authorList>
    </citation>
    <scope>NUCLEOTIDE SEQUENCE</scope>
    <source>
        <strain evidence="4">CBS 113389</strain>
    </source>
</reference>
<feature type="compositionally biased region" description="Low complexity" evidence="2">
    <location>
        <begin position="119"/>
        <end position="135"/>
    </location>
</feature>
<name>A0A6A6PNE3_9PEZI</name>
<dbReference type="OrthoDB" id="289721at2759"/>
<feature type="region of interest" description="Disordered" evidence="2">
    <location>
        <begin position="280"/>
        <end position="307"/>
    </location>
</feature>
<dbReference type="GeneID" id="54475399"/>
<feature type="compositionally biased region" description="Low complexity" evidence="2">
    <location>
        <begin position="245"/>
        <end position="255"/>
    </location>
</feature>
<feature type="compositionally biased region" description="Basic and acidic residues" evidence="2">
    <location>
        <begin position="151"/>
        <end position="177"/>
    </location>
</feature>
<feature type="region of interest" description="Disordered" evidence="2">
    <location>
        <begin position="447"/>
        <end position="472"/>
    </location>
</feature>
<dbReference type="PROSITE" id="PS50086">
    <property type="entry name" value="TBC_RABGAP"/>
    <property type="match status" value="1"/>
</dbReference>
<dbReference type="SMART" id="SM00164">
    <property type="entry name" value="TBC"/>
    <property type="match status" value="1"/>
</dbReference>
<dbReference type="PANTHER" id="PTHR47219">
    <property type="entry name" value="RAB GTPASE-ACTIVATING PROTEIN 1-LIKE"/>
    <property type="match status" value="1"/>
</dbReference>
<dbReference type="InterPro" id="IPR000195">
    <property type="entry name" value="Rab-GAP-TBC_dom"/>
</dbReference>
<feature type="compositionally biased region" description="Polar residues" evidence="2">
    <location>
        <begin position="380"/>
        <end position="394"/>
    </location>
</feature>
<feature type="region of interest" description="Disordered" evidence="2">
    <location>
        <begin position="102"/>
        <end position="262"/>
    </location>
</feature>
<dbReference type="Pfam" id="PF22874">
    <property type="entry name" value="SBE2_M"/>
    <property type="match status" value="1"/>
</dbReference>
<dbReference type="RefSeq" id="XP_033587347.1">
    <property type="nucleotide sequence ID" value="XM_033734397.1"/>
</dbReference>
<dbReference type="GO" id="GO:0005096">
    <property type="term" value="F:GTPase activator activity"/>
    <property type="evidence" value="ECO:0007669"/>
    <property type="project" value="TreeGrafter"/>
</dbReference>
<keyword evidence="5" id="KW-1185">Reference proteome</keyword>
<dbReference type="Gene3D" id="1.10.472.80">
    <property type="entry name" value="Ypt/Rab-GAP domain of gyp1p, domain 3"/>
    <property type="match status" value="1"/>
</dbReference>
<protein>
    <submittedName>
        <fullName evidence="4">Rab-GTPase-TBC domain-containing protein</fullName>
    </submittedName>
</protein>
<dbReference type="InterPro" id="IPR053949">
    <property type="entry name" value="SBE2/SBE22_M"/>
</dbReference>
<dbReference type="SUPFAM" id="SSF47923">
    <property type="entry name" value="Ypt/Rab-GAP domain of gyp1p"/>
    <property type="match status" value="2"/>
</dbReference>
<evidence type="ECO:0000259" key="3">
    <source>
        <dbReference type="PROSITE" id="PS50086"/>
    </source>
</evidence>
<dbReference type="InterPro" id="IPR035969">
    <property type="entry name" value="Rab-GAP_TBC_sf"/>
</dbReference>
<evidence type="ECO:0000313" key="4">
    <source>
        <dbReference type="EMBL" id="KAF2480777.1"/>
    </source>
</evidence>
<organism evidence="4 5">
    <name type="scientific">Neohortaea acidophila</name>
    <dbReference type="NCBI Taxonomy" id="245834"/>
    <lineage>
        <taxon>Eukaryota</taxon>
        <taxon>Fungi</taxon>
        <taxon>Dikarya</taxon>
        <taxon>Ascomycota</taxon>
        <taxon>Pezizomycotina</taxon>
        <taxon>Dothideomycetes</taxon>
        <taxon>Dothideomycetidae</taxon>
        <taxon>Mycosphaerellales</taxon>
        <taxon>Teratosphaeriaceae</taxon>
        <taxon>Neohortaea</taxon>
    </lineage>
</organism>
<gene>
    <name evidence="4" type="ORF">BDY17DRAFT_302379</name>
</gene>
<evidence type="ECO:0000256" key="1">
    <source>
        <dbReference type="SAM" id="Coils"/>
    </source>
</evidence>
<dbReference type="Gene3D" id="1.10.10.750">
    <property type="entry name" value="Ypt/Rab-GAP domain of gyp1p, domain 1"/>
    <property type="match status" value="1"/>
</dbReference>
<dbReference type="EMBL" id="MU001639">
    <property type="protein sequence ID" value="KAF2480777.1"/>
    <property type="molecule type" value="Genomic_DNA"/>
</dbReference>
<proteinExistence type="predicted"/>
<evidence type="ECO:0000256" key="2">
    <source>
        <dbReference type="SAM" id="MobiDB-lite"/>
    </source>
</evidence>
<feature type="domain" description="Rab-GAP TBC" evidence="3">
    <location>
        <begin position="587"/>
        <end position="794"/>
    </location>
</feature>